<comment type="catalytic activity">
    <reaction evidence="11">
        <text>N-terminal L-seryl-[histone H4] + acetyl-CoA = N-terminal N(alpha)-acetyl-L-seryl-[histone H4] + CoA + H(+)</text>
        <dbReference type="Rhea" id="RHEA:50596"/>
        <dbReference type="Rhea" id="RHEA-COMP:12740"/>
        <dbReference type="Rhea" id="RHEA-COMP:12743"/>
        <dbReference type="ChEBI" id="CHEBI:15378"/>
        <dbReference type="ChEBI" id="CHEBI:57287"/>
        <dbReference type="ChEBI" id="CHEBI:57288"/>
        <dbReference type="ChEBI" id="CHEBI:64738"/>
        <dbReference type="ChEBI" id="CHEBI:83690"/>
        <dbReference type="EC" id="2.3.1.257"/>
    </reaction>
</comment>
<evidence type="ECO:0000256" key="6">
    <source>
        <dbReference type="ARBA" id="ARBA00022490"/>
    </source>
</evidence>
<evidence type="ECO:0000256" key="7">
    <source>
        <dbReference type="ARBA" id="ARBA00022679"/>
    </source>
</evidence>
<organism evidence="14 15">
    <name type="scientific">Oldenlandia corymbosa var. corymbosa</name>
    <dbReference type="NCBI Taxonomy" id="529605"/>
    <lineage>
        <taxon>Eukaryota</taxon>
        <taxon>Viridiplantae</taxon>
        <taxon>Streptophyta</taxon>
        <taxon>Embryophyta</taxon>
        <taxon>Tracheophyta</taxon>
        <taxon>Spermatophyta</taxon>
        <taxon>Magnoliopsida</taxon>
        <taxon>eudicotyledons</taxon>
        <taxon>Gunneridae</taxon>
        <taxon>Pentapetalae</taxon>
        <taxon>asterids</taxon>
        <taxon>lamiids</taxon>
        <taxon>Gentianales</taxon>
        <taxon>Rubiaceae</taxon>
        <taxon>Rubioideae</taxon>
        <taxon>Spermacoceae</taxon>
        <taxon>Hedyotis-Oldenlandia complex</taxon>
        <taxon>Oldenlandia</taxon>
    </lineage>
</organism>
<dbReference type="Pfam" id="PF00583">
    <property type="entry name" value="Acetyltransf_1"/>
    <property type="match status" value="1"/>
</dbReference>
<evidence type="ECO:0000256" key="9">
    <source>
        <dbReference type="ARBA" id="ARBA00023315"/>
    </source>
</evidence>
<dbReference type="AlphaFoldDB" id="A0AAV1DZC3"/>
<evidence type="ECO:0000256" key="4">
    <source>
        <dbReference type="ARBA" id="ARBA00012950"/>
    </source>
</evidence>
<dbReference type="PANTHER" id="PTHR20531">
    <property type="entry name" value="N-ALPHA-ACETYLTRANSFERASE 40"/>
    <property type="match status" value="1"/>
</dbReference>
<dbReference type="Proteomes" id="UP001161247">
    <property type="component" value="Chromosome 7"/>
</dbReference>
<keyword evidence="15" id="KW-1185">Reference proteome</keyword>
<dbReference type="PANTHER" id="PTHR20531:SF1">
    <property type="entry name" value="N-ALPHA-ACETYLTRANSFERASE 40"/>
    <property type="match status" value="1"/>
</dbReference>
<comment type="similarity">
    <text evidence="3">Belongs to the acetyltransferase family. NAA40 subfamily.</text>
</comment>
<keyword evidence="8" id="KW-0539">Nucleus</keyword>
<evidence type="ECO:0000256" key="12">
    <source>
        <dbReference type="SAM" id="MobiDB-lite"/>
    </source>
</evidence>
<comment type="catalytic activity">
    <reaction evidence="10">
        <text>N-terminal L-seryl-[histone H2A] + acetyl-CoA = N-terminal N(alpha)-acetyl-L-seryl-[histone H2A] + CoA + H(+)</text>
        <dbReference type="Rhea" id="RHEA:50600"/>
        <dbReference type="Rhea" id="RHEA-COMP:12742"/>
        <dbReference type="Rhea" id="RHEA-COMP:12744"/>
        <dbReference type="ChEBI" id="CHEBI:15378"/>
        <dbReference type="ChEBI" id="CHEBI:57287"/>
        <dbReference type="ChEBI" id="CHEBI:57288"/>
        <dbReference type="ChEBI" id="CHEBI:64738"/>
        <dbReference type="ChEBI" id="CHEBI:83690"/>
        <dbReference type="EC" id="2.3.1.257"/>
    </reaction>
</comment>
<dbReference type="SUPFAM" id="SSF55729">
    <property type="entry name" value="Acyl-CoA N-acyltransferases (Nat)"/>
    <property type="match status" value="1"/>
</dbReference>
<keyword evidence="9" id="KW-0012">Acyltransferase</keyword>
<keyword evidence="7" id="KW-0808">Transferase</keyword>
<dbReference type="GO" id="GO:1990189">
    <property type="term" value="F:protein N-terminal-serine acetyltransferase activity"/>
    <property type="evidence" value="ECO:0007669"/>
    <property type="project" value="UniProtKB-EC"/>
</dbReference>
<feature type="region of interest" description="Disordered" evidence="12">
    <location>
        <begin position="1"/>
        <end position="20"/>
    </location>
</feature>
<dbReference type="GO" id="GO:0005737">
    <property type="term" value="C:cytoplasm"/>
    <property type="evidence" value="ECO:0007669"/>
    <property type="project" value="UniProtKB-SubCell"/>
</dbReference>
<proteinExistence type="inferred from homology"/>
<evidence type="ECO:0000313" key="14">
    <source>
        <dbReference type="EMBL" id="CAI9113250.1"/>
    </source>
</evidence>
<dbReference type="Gene3D" id="3.40.630.30">
    <property type="match status" value="1"/>
</dbReference>
<dbReference type="GO" id="GO:0043998">
    <property type="term" value="F:histone H2A acetyltransferase activity"/>
    <property type="evidence" value="ECO:0007669"/>
    <property type="project" value="InterPro"/>
</dbReference>
<comment type="subcellular location">
    <subcellularLocation>
        <location evidence="2">Cytoplasm</location>
    </subcellularLocation>
    <subcellularLocation>
        <location evidence="1">Nucleus</location>
    </subcellularLocation>
</comment>
<evidence type="ECO:0000256" key="5">
    <source>
        <dbReference type="ARBA" id="ARBA00015043"/>
    </source>
</evidence>
<dbReference type="InterPro" id="IPR016181">
    <property type="entry name" value="Acyl_CoA_acyltransferase"/>
</dbReference>
<dbReference type="InterPro" id="IPR000182">
    <property type="entry name" value="GNAT_dom"/>
</dbReference>
<feature type="domain" description="N-acetyltransferase" evidence="13">
    <location>
        <begin position="83"/>
        <end position="242"/>
    </location>
</feature>
<evidence type="ECO:0000256" key="1">
    <source>
        <dbReference type="ARBA" id="ARBA00004123"/>
    </source>
</evidence>
<name>A0AAV1DZC3_OLDCO</name>
<dbReference type="PROSITE" id="PS51186">
    <property type="entry name" value="GNAT"/>
    <property type="match status" value="1"/>
</dbReference>
<dbReference type="GO" id="GO:0005634">
    <property type="term" value="C:nucleus"/>
    <property type="evidence" value="ECO:0007669"/>
    <property type="project" value="UniProtKB-SubCell"/>
</dbReference>
<evidence type="ECO:0000256" key="2">
    <source>
        <dbReference type="ARBA" id="ARBA00004496"/>
    </source>
</evidence>
<gene>
    <name evidence="14" type="ORF">OLC1_LOCUS20296</name>
</gene>
<sequence length="256" mass="28986">MEAEEVDNGSIHPRKKMRRKELLAKKKAVEEIIKAASSEKDPLSSVHPHAHYHTKGLSVYMESGRGNKLTSHLKQYIQKLLKVNMEVPFGSQWPVEEKVKRKDMVSPEARYIFVYEDRYSDGKAELPISLTEKGESSSSNGGIVGFVHYRFVVEEEVPVLYVYELQLEAVVQGKGLGKFLMQLIEDIACKNRMGAVVLTVQKTNASAMKFYMNKLGYIISATSPSKFSYRTGLETNYEILCKAFNDEAKSVFEDKS</sequence>
<evidence type="ECO:0000256" key="10">
    <source>
        <dbReference type="ARBA" id="ARBA00047821"/>
    </source>
</evidence>
<dbReference type="EC" id="2.3.1.257" evidence="4"/>
<accession>A0AAV1DZC3</accession>
<dbReference type="EMBL" id="OX459124">
    <property type="protein sequence ID" value="CAI9113250.1"/>
    <property type="molecule type" value="Genomic_DNA"/>
</dbReference>
<keyword evidence="6" id="KW-0963">Cytoplasm</keyword>
<evidence type="ECO:0000256" key="8">
    <source>
        <dbReference type="ARBA" id="ARBA00023242"/>
    </source>
</evidence>
<evidence type="ECO:0000313" key="15">
    <source>
        <dbReference type="Proteomes" id="UP001161247"/>
    </source>
</evidence>
<evidence type="ECO:0000256" key="3">
    <source>
        <dbReference type="ARBA" id="ARBA00008870"/>
    </source>
</evidence>
<dbReference type="GO" id="GO:0010485">
    <property type="term" value="F:histone H4 acetyltransferase activity"/>
    <property type="evidence" value="ECO:0007669"/>
    <property type="project" value="InterPro"/>
</dbReference>
<evidence type="ECO:0000256" key="11">
    <source>
        <dbReference type="ARBA" id="ARBA00049524"/>
    </source>
</evidence>
<dbReference type="CDD" id="cd04301">
    <property type="entry name" value="NAT_SF"/>
    <property type="match status" value="1"/>
</dbReference>
<protein>
    <recommendedName>
        <fullName evidence="5">N-alpha-acetyltransferase 40</fullName>
        <ecNumber evidence="4">2.3.1.257</ecNumber>
    </recommendedName>
</protein>
<dbReference type="InterPro" id="IPR039949">
    <property type="entry name" value="NAA40"/>
</dbReference>
<reference evidence="14" key="1">
    <citation type="submission" date="2023-03" db="EMBL/GenBank/DDBJ databases">
        <authorList>
            <person name="Julca I."/>
        </authorList>
    </citation>
    <scope>NUCLEOTIDE SEQUENCE</scope>
</reference>
<evidence type="ECO:0000259" key="13">
    <source>
        <dbReference type="PROSITE" id="PS51186"/>
    </source>
</evidence>